<keyword evidence="1" id="KW-0328">Glycosyltransferase</keyword>
<feature type="domain" description="Glycosyltransferase subfamily 4-like N-terminal" evidence="4">
    <location>
        <begin position="17"/>
        <end position="178"/>
    </location>
</feature>
<dbReference type="Pfam" id="PF13579">
    <property type="entry name" value="Glyco_trans_4_4"/>
    <property type="match status" value="1"/>
</dbReference>
<dbReference type="GO" id="GO:0016757">
    <property type="term" value="F:glycosyltransferase activity"/>
    <property type="evidence" value="ECO:0007669"/>
    <property type="project" value="UniProtKB-KW"/>
</dbReference>
<accession>A0A1G6HFM5</accession>
<dbReference type="STRING" id="993073.AS029_04110"/>
<evidence type="ECO:0000259" key="3">
    <source>
        <dbReference type="Pfam" id="PF00534"/>
    </source>
</evidence>
<organism evidence="5 6">
    <name type="scientific">Microbacterium enclense</name>
    <dbReference type="NCBI Taxonomy" id="993073"/>
    <lineage>
        <taxon>Bacteria</taxon>
        <taxon>Bacillati</taxon>
        <taxon>Actinomycetota</taxon>
        <taxon>Actinomycetes</taxon>
        <taxon>Micrococcales</taxon>
        <taxon>Microbacteriaceae</taxon>
        <taxon>Microbacterium</taxon>
    </lineage>
</organism>
<dbReference type="InterPro" id="IPR001296">
    <property type="entry name" value="Glyco_trans_1"/>
</dbReference>
<dbReference type="Gene3D" id="3.40.50.2000">
    <property type="entry name" value="Glycogen Phosphorylase B"/>
    <property type="match status" value="2"/>
</dbReference>
<feature type="domain" description="Glycosyl transferase family 1" evidence="3">
    <location>
        <begin position="181"/>
        <end position="343"/>
    </location>
</feature>
<dbReference type="Pfam" id="PF00534">
    <property type="entry name" value="Glycos_transf_1"/>
    <property type="match status" value="1"/>
</dbReference>
<evidence type="ECO:0000256" key="2">
    <source>
        <dbReference type="ARBA" id="ARBA00022679"/>
    </source>
</evidence>
<evidence type="ECO:0000259" key="4">
    <source>
        <dbReference type="Pfam" id="PF13579"/>
    </source>
</evidence>
<sequence>MRIAHIVTFTSTDGAFGGPTRVAFGQAKALAALGHDVTVFAGTPAGEETDTDQDGYRLRTFPVRRIAPFGGFATLWPRGLRAALKAQAREFDVAHIHLARDLATLPAALLFARIGVPYVTQSHGMIDRSDKMLAAVLDRVATRRALADSQSWLLLTAAEQKDLAAISSPRRLTSIRNGVEAREATPLDGRADTVLFLARLQQRKRPVAFVRMAQLLAERLPETSFVLVGPDEGEAENVTRAIEEASLGDRIRWVGALPPSQTLAAMEDARVYVLPAVDEVFPMSILESFSAGTPVVTTSSLGIAPDCERHGAALITDGSPDQLAEATFLAHQSRETAEALREGGLAYIRSELDVSEVARELVSEYGAAAEGRVA</sequence>
<name>A0A1G6HFM5_9MICO</name>
<dbReference type="PANTHER" id="PTHR12526:SF636">
    <property type="entry name" value="BLL3647 PROTEIN"/>
    <property type="match status" value="1"/>
</dbReference>
<dbReference type="SUPFAM" id="SSF53756">
    <property type="entry name" value="UDP-Glycosyltransferase/glycogen phosphorylase"/>
    <property type="match status" value="1"/>
</dbReference>
<evidence type="ECO:0000256" key="1">
    <source>
        <dbReference type="ARBA" id="ARBA00022676"/>
    </source>
</evidence>
<evidence type="ECO:0000313" key="6">
    <source>
        <dbReference type="Proteomes" id="UP000183203"/>
    </source>
</evidence>
<dbReference type="OrthoDB" id="4316343at2"/>
<gene>
    <name evidence="5" type="ORF">SAMN05216418_1070</name>
</gene>
<dbReference type="Proteomes" id="UP000183203">
    <property type="component" value="Unassembled WGS sequence"/>
</dbReference>
<reference evidence="5 6" key="1">
    <citation type="submission" date="2016-09" db="EMBL/GenBank/DDBJ databases">
        <authorList>
            <person name="Capua I."/>
            <person name="De Benedictis P."/>
            <person name="Joannis T."/>
            <person name="Lombin L.H."/>
            <person name="Cattoli G."/>
        </authorList>
    </citation>
    <scope>NUCLEOTIDE SEQUENCE [LARGE SCALE GENOMIC DNA]</scope>
    <source>
        <strain evidence="5 6">NIO-1002</strain>
    </source>
</reference>
<dbReference type="InterPro" id="IPR028098">
    <property type="entry name" value="Glyco_trans_4-like_N"/>
</dbReference>
<dbReference type="AlphaFoldDB" id="A0A1G6HFM5"/>
<protein>
    <submittedName>
        <fullName evidence="5">Glycosyltransferase involved in cell wall bisynthesis</fullName>
    </submittedName>
</protein>
<proteinExistence type="predicted"/>
<dbReference type="PANTHER" id="PTHR12526">
    <property type="entry name" value="GLYCOSYLTRANSFERASE"/>
    <property type="match status" value="1"/>
</dbReference>
<keyword evidence="2 5" id="KW-0808">Transferase</keyword>
<evidence type="ECO:0000313" key="5">
    <source>
        <dbReference type="EMBL" id="SDB92236.1"/>
    </source>
</evidence>
<dbReference type="EMBL" id="FMYG01000002">
    <property type="protein sequence ID" value="SDB92236.1"/>
    <property type="molecule type" value="Genomic_DNA"/>
</dbReference>